<evidence type="ECO:0000313" key="3">
    <source>
        <dbReference type="Proteomes" id="UP000250079"/>
    </source>
</evidence>
<dbReference type="Proteomes" id="UP000250079">
    <property type="component" value="Chromosome"/>
</dbReference>
<evidence type="ECO:0000313" key="2">
    <source>
        <dbReference type="EMBL" id="ASJ70752.1"/>
    </source>
</evidence>
<sequence length="106" mass="11673">MVAGNVGCCNQHEGYQGQQAGYMSHRYRRRPDKHRVEACLGIAHHNQGQSCQRENGIEALVGLLTTTGNGRGSPVIGENSYGMQAEKQREADKQYDHEICPSSRSA</sequence>
<keyword evidence="3" id="KW-1185">Reference proteome</keyword>
<protein>
    <submittedName>
        <fullName evidence="2">Uncharacterized protein</fullName>
    </submittedName>
</protein>
<dbReference type="AlphaFoldDB" id="A0A2Z2NHJ1"/>
<feature type="compositionally biased region" description="Basic and acidic residues" evidence="1">
    <location>
        <begin position="86"/>
        <end position="99"/>
    </location>
</feature>
<dbReference type="EMBL" id="CP018632">
    <property type="protein sequence ID" value="ASJ70752.1"/>
    <property type="molecule type" value="Genomic_DNA"/>
</dbReference>
<organism evidence="2 3">
    <name type="scientific">Granulosicoccus antarcticus IMCC3135</name>
    <dbReference type="NCBI Taxonomy" id="1192854"/>
    <lineage>
        <taxon>Bacteria</taxon>
        <taxon>Pseudomonadati</taxon>
        <taxon>Pseudomonadota</taxon>
        <taxon>Gammaproteobacteria</taxon>
        <taxon>Chromatiales</taxon>
        <taxon>Granulosicoccaceae</taxon>
        <taxon>Granulosicoccus</taxon>
    </lineage>
</organism>
<feature type="region of interest" description="Disordered" evidence="1">
    <location>
        <begin position="68"/>
        <end position="106"/>
    </location>
</feature>
<dbReference type="KEGG" id="gai:IMCC3135_03195"/>
<accession>A0A2Z2NHJ1</accession>
<gene>
    <name evidence="2" type="ORF">IMCC3135_03195</name>
</gene>
<proteinExistence type="predicted"/>
<reference evidence="2 3" key="1">
    <citation type="submission" date="2016-12" db="EMBL/GenBank/DDBJ databases">
        <authorList>
            <person name="Song W.-J."/>
            <person name="Kurnit D.M."/>
        </authorList>
    </citation>
    <scope>NUCLEOTIDE SEQUENCE [LARGE SCALE GENOMIC DNA]</scope>
    <source>
        <strain evidence="2 3">IMCC3135</strain>
    </source>
</reference>
<name>A0A2Z2NHJ1_9GAMM</name>
<evidence type="ECO:0000256" key="1">
    <source>
        <dbReference type="SAM" id="MobiDB-lite"/>
    </source>
</evidence>